<dbReference type="Gene3D" id="1.10.10.1320">
    <property type="entry name" value="Anti-sigma factor, zinc-finger domain"/>
    <property type="match status" value="1"/>
</dbReference>
<evidence type="ECO:0000259" key="3">
    <source>
        <dbReference type="Pfam" id="PF13490"/>
    </source>
</evidence>
<sequence>MPPASLLGGHLLYSLGEEEHAELGRHLDGCARCRAELAGLRDVARHLDSP</sequence>
<keyword evidence="1" id="KW-0805">Transcription regulation</keyword>
<gene>
    <name evidence="4" type="ORF">Aple_072140</name>
</gene>
<evidence type="ECO:0000313" key="5">
    <source>
        <dbReference type="Proteomes" id="UP000377595"/>
    </source>
</evidence>
<dbReference type="Pfam" id="PF13490">
    <property type="entry name" value="zf-HC2"/>
    <property type="match status" value="1"/>
</dbReference>
<dbReference type="AlphaFoldDB" id="A0A5M3XSX0"/>
<name>A0A5M3XSX0_9ACTN</name>
<dbReference type="OrthoDB" id="5185837at2"/>
<keyword evidence="2" id="KW-0804">Transcription</keyword>
<dbReference type="EMBL" id="BLAF01000050">
    <property type="protein sequence ID" value="GES24315.1"/>
    <property type="molecule type" value="Genomic_DNA"/>
</dbReference>
<evidence type="ECO:0000313" key="4">
    <source>
        <dbReference type="EMBL" id="GES24315.1"/>
    </source>
</evidence>
<evidence type="ECO:0000256" key="2">
    <source>
        <dbReference type="ARBA" id="ARBA00023163"/>
    </source>
</evidence>
<dbReference type="InterPro" id="IPR027383">
    <property type="entry name" value="Znf_put"/>
</dbReference>
<feature type="domain" description="Putative zinc-finger" evidence="3">
    <location>
        <begin position="15"/>
        <end position="34"/>
    </location>
</feature>
<dbReference type="InterPro" id="IPR041916">
    <property type="entry name" value="Anti_sigma_zinc_sf"/>
</dbReference>
<keyword evidence="5" id="KW-1185">Reference proteome</keyword>
<proteinExistence type="predicted"/>
<dbReference type="Proteomes" id="UP000377595">
    <property type="component" value="Unassembled WGS sequence"/>
</dbReference>
<accession>A0A5M3XSX0</accession>
<organism evidence="4 5">
    <name type="scientific">Acrocarpospora pleiomorpha</name>
    <dbReference type="NCBI Taxonomy" id="90975"/>
    <lineage>
        <taxon>Bacteria</taxon>
        <taxon>Bacillati</taxon>
        <taxon>Actinomycetota</taxon>
        <taxon>Actinomycetes</taxon>
        <taxon>Streptosporangiales</taxon>
        <taxon>Streptosporangiaceae</taxon>
        <taxon>Acrocarpospora</taxon>
    </lineage>
</organism>
<reference evidence="4 5" key="1">
    <citation type="submission" date="2019-10" db="EMBL/GenBank/DDBJ databases">
        <title>Whole genome shotgun sequence of Acrocarpospora pleiomorpha NBRC 16267.</title>
        <authorList>
            <person name="Ichikawa N."/>
            <person name="Kimura A."/>
            <person name="Kitahashi Y."/>
            <person name="Komaki H."/>
            <person name="Oguchi A."/>
        </authorList>
    </citation>
    <scope>NUCLEOTIDE SEQUENCE [LARGE SCALE GENOMIC DNA]</scope>
    <source>
        <strain evidence="4 5">NBRC 16267</strain>
    </source>
</reference>
<dbReference type="RefSeq" id="WP_155349164.1">
    <property type="nucleotide sequence ID" value="NZ_BAAAHM010000001.1"/>
</dbReference>
<evidence type="ECO:0000256" key="1">
    <source>
        <dbReference type="ARBA" id="ARBA00023015"/>
    </source>
</evidence>
<comment type="caution">
    <text evidence="4">The sequence shown here is derived from an EMBL/GenBank/DDBJ whole genome shotgun (WGS) entry which is preliminary data.</text>
</comment>
<protein>
    <recommendedName>
        <fullName evidence="3">Putative zinc-finger domain-containing protein</fullName>
    </recommendedName>
</protein>